<dbReference type="RefSeq" id="WP_119747929.1">
    <property type="nucleotide sequence ID" value="NZ_QZCG01000005.1"/>
</dbReference>
<sequence length="404" mass="44274">MTELFGQNYAASKGYFEGTHRTRAPEESLADFTRHMPAMGITRIGNVTGLDRIGFPVCVAIRPNARALSTSQGKGRSLAAAKVSALMEAVETWHGERPNGEIRIASHAELKRETAMPPLYDFPVRADAELSETHPLPWINGWDLMTGKPSWLPLETVSNNFVEGGQRPVFLRSTNGLASGNHMLEAVVHALCEVIERDALTMSSLSGGGLAICPRSVPDPDLAMLLEELEAKEVAVFLTDRTVDTRVPTFTCELIDNPESPMWRALPQVDGHGAHLDYSVALSRAVTEAIQARATVISGSRDDLFPQDYRDATSIEHQLRRISERGGAPLVTDWTDAADSFEADLDILLERLHGVGVRHVLICDLSRDEFGIPVVKVVVPGLEPVRTPFYRPGPRARAFLKEAA</sequence>
<evidence type="ECO:0000313" key="3">
    <source>
        <dbReference type="Proteomes" id="UP000284202"/>
    </source>
</evidence>
<accession>A0A418SXY5</accession>
<gene>
    <name evidence="2" type="ORF">D3P04_08735</name>
</gene>
<dbReference type="InterPro" id="IPR003776">
    <property type="entry name" value="YcaO-like_dom"/>
</dbReference>
<dbReference type="PANTHER" id="PTHR37809:SF1">
    <property type="entry name" value="RIBOSOMAL PROTEIN S12 METHYLTHIOTRANSFERASE ACCESSORY FACTOR YCAO"/>
    <property type="match status" value="1"/>
</dbReference>
<dbReference type="Proteomes" id="UP000284202">
    <property type="component" value="Unassembled WGS sequence"/>
</dbReference>
<reference evidence="3" key="1">
    <citation type="submission" date="2018-09" db="EMBL/GenBank/DDBJ databases">
        <title>Acidovorax cavernicola nov. sp. isolated from Gruta de las Maravillas (Aracena, Spain).</title>
        <authorList>
            <person name="Jurado V."/>
            <person name="Gutierrez-Patricio S."/>
            <person name="Gonzalez-Pimentel J.L."/>
            <person name="Miller A.Z."/>
            <person name="Laiz L."/>
            <person name="Saiz-Jimenez C."/>
        </authorList>
    </citation>
    <scope>NUCLEOTIDE SEQUENCE [LARGE SCALE GENOMIC DNA]</scope>
    <source>
        <strain evidence="3">1011MAR3C25</strain>
    </source>
</reference>
<feature type="domain" description="YcaO" evidence="1">
    <location>
        <begin position="73"/>
        <end position="404"/>
    </location>
</feature>
<dbReference type="AlphaFoldDB" id="A0A418SXY5"/>
<keyword evidence="3" id="KW-1185">Reference proteome</keyword>
<comment type="caution">
    <text evidence="2">The sequence shown here is derived from an EMBL/GenBank/DDBJ whole genome shotgun (WGS) entry which is preliminary data.</text>
</comment>
<dbReference type="NCBIfam" id="TIGR00702">
    <property type="entry name" value="YcaO-type kinase domain"/>
    <property type="match status" value="1"/>
</dbReference>
<dbReference type="EMBL" id="QZCG01000005">
    <property type="protein sequence ID" value="RJE85829.1"/>
    <property type="molecule type" value="Genomic_DNA"/>
</dbReference>
<dbReference type="Pfam" id="PF02624">
    <property type="entry name" value="YcaO"/>
    <property type="match status" value="1"/>
</dbReference>
<dbReference type="Gene3D" id="3.30.1330.230">
    <property type="match status" value="2"/>
</dbReference>
<organism evidence="2 3">
    <name type="scientific">Paracoccus onubensis</name>
    <dbReference type="NCBI Taxonomy" id="1675788"/>
    <lineage>
        <taxon>Bacteria</taxon>
        <taxon>Pseudomonadati</taxon>
        <taxon>Pseudomonadota</taxon>
        <taxon>Alphaproteobacteria</taxon>
        <taxon>Rhodobacterales</taxon>
        <taxon>Paracoccaceae</taxon>
        <taxon>Paracoccus</taxon>
    </lineage>
</organism>
<dbReference type="PANTHER" id="PTHR37809">
    <property type="entry name" value="RIBOSOMAL PROTEIN S12 METHYLTHIOTRANSFERASE ACCESSORY FACTOR YCAO"/>
    <property type="match status" value="1"/>
</dbReference>
<proteinExistence type="predicted"/>
<dbReference type="OrthoDB" id="109999at2"/>
<name>A0A418SXY5_9RHOB</name>
<evidence type="ECO:0000259" key="1">
    <source>
        <dbReference type="PROSITE" id="PS51664"/>
    </source>
</evidence>
<protein>
    <recommendedName>
        <fullName evidence="1">YcaO domain-containing protein</fullName>
    </recommendedName>
</protein>
<evidence type="ECO:0000313" key="2">
    <source>
        <dbReference type="EMBL" id="RJE85829.1"/>
    </source>
</evidence>
<dbReference type="PROSITE" id="PS51664">
    <property type="entry name" value="YCAO"/>
    <property type="match status" value="1"/>
</dbReference>